<organism evidence="1 2">
    <name type="scientific">Protea cynaroides</name>
    <dbReference type="NCBI Taxonomy" id="273540"/>
    <lineage>
        <taxon>Eukaryota</taxon>
        <taxon>Viridiplantae</taxon>
        <taxon>Streptophyta</taxon>
        <taxon>Embryophyta</taxon>
        <taxon>Tracheophyta</taxon>
        <taxon>Spermatophyta</taxon>
        <taxon>Magnoliopsida</taxon>
        <taxon>Proteales</taxon>
        <taxon>Proteaceae</taxon>
        <taxon>Protea</taxon>
    </lineage>
</organism>
<dbReference type="AlphaFoldDB" id="A0A9Q0K0F8"/>
<dbReference type="EMBL" id="JAMYWD010000011">
    <property type="protein sequence ID" value="KAJ4956958.1"/>
    <property type="molecule type" value="Genomic_DNA"/>
</dbReference>
<gene>
    <name evidence="1" type="ORF">NE237_013741</name>
</gene>
<keyword evidence="2" id="KW-1185">Reference proteome</keyword>
<evidence type="ECO:0000313" key="1">
    <source>
        <dbReference type="EMBL" id="KAJ4956958.1"/>
    </source>
</evidence>
<evidence type="ECO:0000313" key="2">
    <source>
        <dbReference type="Proteomes" id="UP001141806"/>
    </source>
</evidence>
<dbReference type="Proteomes" id="UP001141806">
    <property type="component" value="Unassembled WGS sequence"/>
</dbReference>
<reference evidence="1" key="1">
    <citation type="journal article" date="2023" name="Plant J.">
        <title>The genome of the king protea, Protea cynaroides.</title>
        <authorList>
            <person name="Chang J."/>
            <person name="Duong T.A."/>
            <person name="Schoeman C."/>
            <person name="Ma X."/>
            <person name="Roodt D."/>
            <person name="Barker N."/>
            <person name="Li Z."/>
            <person name="Van de Peer Y."/>
            <person name="Mizrachi E."/>
        </authorList>
    </citation>
    <scope>NUCLEOTIDE SEQUENCE</scope>
    <source>
        <tissue evidence="1">Young leaves</tissue>
    </source>
</reference>
<proteinExistence type="predicted"/>
<protein>
    <submittedName>
        <fullName evidence="1">Uncharacterized protein</fullName>
    </submittedName>
</protein>
<name>A0A9Q0K0F8_9MAGN</name>
<accession>A0A9Q0K0F8</accession>
<comment type="caution">
    <text evidence="1">The sequence shown here is derived from an EMBL/GenBank/DDBJ whole genome shotgun (WGS) entry which is preliminary data.</text>
</comment>
<sequence>MEIRLGKRNQTRLRRNRRWKEFRLLKGDELQKKTGENKGNRQLRLWEKLRGEDWRRATGSGERKGKAVEVNPTGKIKLVAFLCNLDDVEPEQEHVHTNTLKLRDLVLDDMTLNRRFVIEFIGILKMETTGFIQSVASYYVGSIGADTVNSVKLLLAERCAWTFRCFLRRALVGRALPTHPCKLTSKVILLWTEFGAFIPISSLV</sequence>